<feature type="region of interest" description="Disordered" evidence="5">
    <location>
        <begin position="57"/>
        <end position="92"/>
    </location>
</feature>
<evidence type="ECO:0000259" key="7">
    <source>
        <dbReference type="PROSITE" id="PS50929"/>
    </source>
</evidence>
<dbReference type="GO" id="GO:0140359">
    <property type="term" value="F:ABC-type transporter activity"/>
    <property type="evidence" value="ECO:0007669"/>
    <property type="project" value="InterPro"/>
</dbReference>
<sequence>MAYSCQATGIRLAMIVQSITAMAAGMAIAFIFGWKLALMILGMAPIMVLSGSRESEREAQTDRQINEQLKRKREGKEERNGGRDSKKRMGVTPEKQLLRELPRVLIRKYCQQLVKPHKENMKQAQVYGLCYGFSQSFIFFMYAAAFRFGAYLVVHDGMDPDLVFR</sequence>
<feature type="domain" description="ABC transmembrane type-1" evidence="7">
    <location>
        <begin position="106"/>
        <end position="165"/>
    </location>
</feature>
<reference evidence="8" key="1">
    <citation type="journal article" date="2023" name="G3 (Bethesda)">
        <title>A reference genome for the long-term kleptoplast-retaining sea slug Elysia crispata morphotype clarki.</title>
        <authorList>
            <person name="Eastman K.E."/>
            <person name="Pendleton A.L."/>
            <person name="Shaikh M.A."/>
            <person name="Suttiyut T."/>
            <person name="Ogas R."/>
            <person name="Tomko P."/>
            <person name="Gavelis G."/>
            <person name="Widhalm J.R."/>
            <person name="Wisecaver J.H."/>
        </authorList>
    </citation>
    <scope>NUCLEOTIDE SEQUENCE</scope>
    <source>
        <strain evidence="8">ECLA1</strain>
    </source>
</reference>
<dbReference type="GO" id="GO:0005524">
    <property type="term" value="F:ATP binding"/>
    <property type="evidence" value="ECO:0007669"/>
    <property type="project" value="InterPro"/>
</dbReference>
<keyword evidence="2 6" id="KW-0812">Transmembrane</keyword>
<evidence type="ECO:0000256" key="6">
    <source>
        <dbReference type="SAM" id="Phobius"/>
    </source>
</evidence>
<feature type="transmembrane region" description="Helical" evidence="6">
    <location>
        <begin position="12"/>
        <end position="34"/>
    </location>
</feature>
<dbReference type="InterPro" id="IPR036640">
    <property type="entry name" value="ABC1_TM_sf"/>
</dbReference>
<evidence type="ECO:0000256" key="4">
    <source>
        <dbReference type="ARBA" id="ARBA00023136"/>
    </source>
</evidence>
<feature type="compositionally biased region" description="Basic and acidic residues" evidence="5">
    <location>
        <begin position="57"/>
        <end position="84"/>
    </location>
</feature>
<keyword evidence="3 6" id="KW-1133">Transmembrane helix</keyword>
<gene>
    <name evidence="8" type="ORF">RRG08_053382</name>
</gene>
<dbReference type="InterPro" id="IPR039421">
    <property type="entry name" value="Type_1_exporter"/>
</dbReference>
<comment type="subcellular location">
    <subcellularLocation>
        <location evidence="1">Membrane</location>
        <topology evidence="1">Multi-pass membrane protein</topology>
    </subcellularLocation>
</comment>
<dbReference type="InterPro" id="IPR011527">
    <property type="entry name" value="ABC1_TM_dom"/>
</dbReference>
<dbReference type="SUPFAM" id="SSF90123">
    <property type="entry name" value="ABC transporter transmembrane region"/>
    <property type="match status" value="1"/>
</dbReference>
<dbReference type="PROSITE" id="PS50929">
    <property type="entry name" value="ABC_TM1F"/>
    <property type="match status" value="1"/>
</dbReference>
<accession>A0AAE0ZHG9</accession>
<keyword evidence="4 6" id="KW-0472">Membrane</keyword>
<proteinExistence type="predicted"/>
<protein>
    <recommendedName>
        <fullName evidence="7">ABC transmembrane type-1 domain-containing protein</fullName>
    </recommendedName>
</protein>
<dbReference type="Proteomes" id="UP001283361">
    <property type="component" value="Unassembled WGS sequence"/>
</dbReference>
<dbReference type="Gene3D" id="1.20.1560.10">
    <property type="entry name" value="ABC transporter type 1, transmembrane domain"/>
    <property type="match status" value="1"/>
</dbReference>
<evidence type="ECO:0000313" key="8">
    <source>
        <dbReference type="EMBL" id="KAK3768851.1"/>
    </source>
</evidence>
<dbReference type="AlphaFoldDB" id="A0AAE0ZHG9"/>
<keyword evidence="9" id="KW-1185">Reference proteome</keyword>
<name>A0AAE0ZHG9_9GAST</name>
<feature type="transmembrane region" description="Helical" evidence="6">
    <location>
        <begin position="126"/>
        <end position="154"/>
    </location>
</feature>
<organism evidence="8 9">
    <name type="scientific">Elysia crispata</name>
    <name type="common">lettuce slug</name>
    <dbReference type="NCBI Taxonomy" id="231223"/>
    <lineage>
        <taxon>Eukaryota</taxon>
        <taxon>Metazoa</taxon>
        <taxon>Spiralia</taxon>
        <taxon>Lophotrochozoa</taxon>
        <taxon>Mollusca</taxon>
        <taxon>Gastropoda</taxon>
        <taxon>Heterobranchia</taxon>
        <taxon>Euthyneura</taxon>
        <taxon>Panpulmonata</taxon>
        <taxon>Sacoglossa</taxon>
        <taxon>Placobranchoidea</taxon>
        <taxon>Plakobranchidae</taxon>
        <taxon>Elysia</taxon>
    </lineage>
</organism>
<dbReference type="Pfam" id="PF00664">
    <property type="entry name" value="ABC_membrane"/>
    <property type="match status" value="2"/>
</dbReference>
<dbReference type="EMBL" id="JAWDGP010004010">
    <property type="protein sequence ID" value="KAK3768851.1"/>
    <property type="molecule type" value="Genomic_DNA"/>
</dbReference>
<evidence type="ECO:0000256" key="2">
    <source>
        <dbReference type="ARBA" id="ARBA00022692"/>
    </source>
</evidence>
<evidence type="ECO:0000256" key="3">
    <source>
        <dbReference type="ARBA" id="ARBA00022989"/>
    </source>
</evidence>
<evidence type="ECO:0000313" key="9">
    <source>
        <dbReference type="Proteomes" id="UP001283361"/>
    </source>
</evidence>
<dbReference type="PANTHER" id="PTHR24221:SF636">
    <property type="entry name" value="BILE SALT EXPORT PUMP"/>
    <property type="match status" value="1"/>
</dbReference>
<comment type="caution">
    <text evidence="8">The sequence shown here is derived from an EMBL/GenBank/DDBJ whole genome shotgun (WGS) entry which is preliminary data.</text>
</comment>
<dbReference type="GO" id="GO:0016324">
    <property type="term" value="C:apical plasma membrane"/>
    <property type="evidence" value="ECO:0007669"/>
    <property type="project" value="TreeGrafter"/>
</dbReference>
<evidence type="ECO:0000256" key="5">
    <source>
        <dbReference type="SAM" id="MobiDB-lite"/>
    </source>
</evidence>
<evidence type="ECO:0000256" key="1">
    <source>
        <dbReference type="ARBA" id="ARBA00004141"/>
    </source>
</evidence>
<dbReference type="PANTHER" id="PTHR24221">
    <property type="entry name" value="ATP-BINDING CASSETTE SUB-FAMILY B"/>
    <property type="match status" value="1"/>
</dbReference>